<proteinExistence type="predicted"/>
<feature type="signal peptide" evidence="3">
    <location>
        <begin position="1"/>
        <end position="26"/>
    </location>
</feature>
<keyword evidence="6" id="KW-1185">Reference proteome</keyword>
<evidence type="ECO:0000256" key="1">
    <source>
        <dbReference type="ARBA" id="ARBA00022737"/>
    </source>
</evidence>
<dbReference type="InterPro" id="IPR009459">
    <property type="entry name" value="MucBP_dom"/>
</dbReference>
<keyword evidence="3" id="KW-0732">Signal</keyword>
<dbReference type="AlphaFoldDB" id="A0A3N0I4U4"/>
<dbReference type="Proteomes" id="UP000276568">
    <property type="component" value="Unassembled WGS sequence"/>
</dbReference>
<feature type="chain" id="PRO_5039054861" description="MucBP domain-containing protein" evidence="3">
    <location>
        <begin position="27"/>
        <end position="784"/>
    </location>
</feature>
<organism evidence="5 6">
    <name type="scientific">Absicoccus porci</name>
    <dbReference type="NCBI Taxonomy" id="2486576"/>
    <lineage>
        <taxon>Bacteria</taxon>
        <taxon>Bacillati</taxon>
        <taxon>Bacillota</taxon>
        <taxon>Erysipelotrichia</taxon>
        <taxon>Erysipelotrichales</taxon>
        <taxon>Erysipelotrichaceae</taxon>
        <taxon>Absicoccus</taxon>
    </lineage>
</organism>
<feature type="region of interest" description="Disordered" evidence="2">
    <location>
        <begin position="722"/>
        <end position="757"/>
    </location>
</feature>
<feature type="region of interest" description="Disordered" evidence="2">
    <location>
        <begin position="75"/>
        <end position="106"/>
    </location>
</feature>
<dbReference type="Gene3D" id="3.10.20.320">
    <property type="entry name" value="Putative peptidoglycan bound protein (lpxtg motif)"/>
    <property type="match status" value="2"/>
</dbReference>
<evidence type="ECO:0000313" key="5">
    <source>
        <dbReference type="EMBL" id="RNM31332.1"/>
    </source>
</evidence>
<feature type="domain" description="MucBP" evidence="4">
    <location>
        <begin position="586"/>
        <end position="648"/>
    </location>
</feature>
<dbReference type="OrthoDB" id="1837798at2"/>
<evidence type="ECO:0000256" key="3">
    <source>
        <dbReference type="SAM" id="SignalP"/>
    </source>
</evidence>
<dbReference type="EMBL" id="RJQC01000001">
    <property type="protein sequence ID" value="RNM31332.1"/>
    <property type="molecule type" value="Genomic_DNA"/>
</dbReference>
<evidence type="ECO:0000256" key="2">
    <source>
        <dbReference type="SAM" id="MobiDB-lite"/>
    </source>
</evidence>
<reference evidence="5 6" key="1">
    <citation type="submission" date="2018-11" db="EMBL/GenBank/DDBJ databases">
        <title>Clostridium sp. nov., a member of the family Erysipelotrichaceae isolated from pig faeces.</title>
        <authorList>
            <person name="Chang Y.-H."/>
        </authorList>
    </citation>
    <scope>NUCLEOTIDE SEQUENCE [LARGE SCALE GENOMIC DNA]</scope>
    <source>
        <strain evidence="5 6">YH-panp20</strain>
    </source>
</reference>
<sequence length="784" mass="84436">MYIYEKRGYFMKKVTLLKALAFPATAAFMVGVGNAVVLADETTPDITPSDNNTVVDAKSVEQTQDDTKQVAINASATVADTTDESKVETQPVSNDSNTNESQGVETQSIVEATNTNESETNNSVQTQENPEVDVVAKIGDTAYASLDDALSAAQDNDTINLYKDATTKNGFGINGKAITIQGNGHAITADTLGIYLRKDGNKIAVLNFVDSTVNLIPANGTPTLAGEGYKWANAVVNYDCQLNLSNTKFYIKGGYGPGTGIYFHSGGSLTLDNASEMKIFGLSGNAIESDENDGANPYKVGVNVLNKSNLDIQTCRSGLVGQIETVVSNSNLTVDGMKTSGSNGADYTITNNSTVKFDNNVYHGMSTRHLTINDSTFTATNNGMDGIVMSGNGHFIKANVTITGTQGKSNYSAGMRLLGSKANLSIDKDSIINITDNKVSGIFLDKNSHLTVDEGANILVTRNHAEQENIPSKNNIAQSGGGIFVRSNAVANLSNSTQVYNNHANYAGDDIFVEDGGHITFGNTGEGWKLDGDPDCTDSINGWYDDQADSRWEAHSENHESDHTEKVNAGTYNGVLALKAAHNNGTVIAHYVDEAGNQIADNETYKDAVGNEYTTEAKTINKYTLIKVPENNNGTYTEDDINVYYVYTLTKGKVVAHYVDENGNTIAKDETYEDILDNPYQTVKKDIAGYVFVSVDGQETGVFKDGTIEVTYKYKKKIIEDNSNKNTPSKNTPSNTSTTENVAPETETQETNSVQTGVETNTVSMMGSMITSLFGLGFLRRKKH</sequence>
<evidence type="ECO:0000313" key="6">
    <source>
        <dbReference type="Proteomes" id="UP000276568"/>
    </source>
</evidence>
<dbReference type="InterPro" id="IPR011050">
    <property type="entry name" value="Pectin_lyase_fold/virulence"/>
</dbReference>
<evidence type="ECO:0000259" key="4">
    <source>
        <dbReference type="Pfam" id="PF06458"/>
    </source>
</evidence>
<feature type="compositionally biased region" description="Low complexity" evidence="2">
    <location>
        <begin position="724"/>
        <end position="739"/>
    </location>
</feature>
<feature type="compositionally biased region" description="Polar residues" evidence="2">
    <location>
        <begin position="88"/>
        <end position="106"/>
    </location>
</feature>
<keyword evidence="1" id="KW-0677">Repeat</keyword>
<dbReference type="Pfam" id="PF06458">
    <property type="entry name" value="MucBP"/>
    <property type="match status" value="2"/>
</dbReference>
<dbReference type="SUPFAM" id="SSF51126">
    <property type="entry name" value="Pectin lyase-like"/>
    <property type="match status" value="1"/>
</dbReference>
<feature type="domain" description="MucBP" evidence="4">
    <location>
        <begin position="653"/>
        <end position="715"/>
    </location>
</feature>
<comment type="caution">
    <text evidence="5">The sequence shown here is derived from an EMBL/GenBank/DDBJ whole genome shotgun (WGS) entry which is preliminary data.</text>
</comment>
<protein>
    <recommendedName>
        <fullName evidence="4">MucBP domain-containing protein</fullName>
    </recommendedName>
</protein>
<accession>A0A3N0I4U4</accession>
<name>A0A3N0I4U4_9FIRM</name>
<gene>
    <name evidence="5" type="ORF">EDX97_01880</name>
</gene>